<dbReference type="Proteomes" id="UP000823399">
    <property type="component" value="Unassembled WGS sequence"/>
</dbReference>
<dbReference type="OrthoDB" id="2496395at2759"/>
<reference evidence="2" key="1">
    <citation type="journal article" date="2020" name="New Phytol.">
        <title>Comparative genomics reveals dynamic genome evolution in host specialist ectomycorrhizal fungi.</title>
        <authorList>
            <person name="Lofgren L.A."/>
            <person name="Nguyen N.H."/>
            <person name="Vilgalys R."/>
            <person name="Ruytinx J."/>
            <person name="Liao H.L."/>
            <person name="Branco S."/>
            <person name="Kuo A."/>
            <person name="LaButti K."/>
            <person name="Lipzen A."/>
            <person name="Andreopoulos W."/>
            <person name="Pangilinan J."/>
            <person name="Riley R."/>
            <person name="Hundley H."/>
            <person name="Na H."/>
            <person name="Barry K."/>
            <person name="Grigoriev I.V."/>
            <person name="Stajich J.E."/>
            <person name="Kennedy P.G."/>
        </authorList>
    </citation>
    <scope>NUCLEOTIDE SEQUENCE</scope>
    <source>
        <strain evidence="2">FC423</strain>
    </source>
</reference>
<evidence type="ECO:0000259" key="1">
    <source>
        <dbReference type="Pfam" id="PF20231"/>
    </source>
</evidence>
<accession>A0A9P7JVS5</accession>
<dbReference type="Pfam" id="PF20231">
    <property type="entry name" value="DUF6589"/>
    <property type="match status" value="1"/>
</dbReference>
<dbReference type="EMBL" id="JABBWM010000020">
    <property type="protein sequence ID" value="KAG2110648.1"/>
    <property type="molecule type" value="Genomic_DNA"/>
</dbReference>
<keyword evidence="3" id="KW-1185">Reference proteome</keyword>
<proteinExistence type="predicted"/>
<name>A0A9P7JVS5_9AGAM</name>
<dbReference type="GeneID" id="64693493"/>
<dbReference type="InterPro" id="IPR046496">
    <property type="entry name" value="DUF6589"/>
</dbReference>
<comment type="caution">
    <text evidence="2">The sequence shown here is derived from an EMBL/GenBank/DDBJ whole genome shotgun (WGS) entry which is preliminary data.</text>
</comment>
<protein>
    <recommendedName>
        <fullName evidence="1">DUF6589 domain-containing protein</fullName>
    </recommendedName>
</protein>
<feature type="domain" description="DUF6589" evidence="1">
    <location>
        <begin position="3"/>
        <end position="77"/>
    </location>
</feature>
<gene>
    <name evidence="2" type="ORF">F5147DRAFT_574689</name>
</gene>
<evidence type="ECO:0000313" key="3">
    <source>
        <dbReference type="Proteomes" id="UP000823399"/>
    </source>
</evidence>
<sequence length="87" mass="9986">MDSKPKDTAHHNLQLLTRNLLYVLELTNAISHGDWGRIEDILGNLAMIFCGAGSNNYCSEILHFLFNLKKIWTPEFACDFSFTFESF</sequence>
<dbReference type="AlphaFoldDB" id="A0A9P7JVS5"/>
<dbReference type="RefSeq" id="XP_041294238.1">
    <property type="nucleotide sequence ID" value="XM_041431234.1"/>
</dbReference>
<organism evidence="2 3">
    <name type="scientific">Suillus discolor</name>
    <dbReference type="NCBI Taxonomy" id="1912936"/>
    <lineage>
        <taxon>Eukaryota</taxon>
        <taxon>Fungi</taxon>
        <taxon>Dikarya</taxon>
        <taxon>Basidiomycota</taxon>
        <taxon>Agaricomycotina</taxon>
        <taxon>Agaricomycetes</taxon>
        <taxon>Agaricomycetidae</taxon>
        <taxon>Boletales</taxon>
        <taxon>Suillineae</taxon>
        <taxon>Suillaceae</taxon>
        <taxon>Suillus</taxon>
    </lineage>
</organism>
<evidence type="ECO:0000313" key="2">
    <source>
        <dbReference type="EMBL" id="KAG2110648.1"/>
    </source>
</evidence>